<accession>A0A1Y2LXC9</accession>
<keyword evidence="3" id="KW-0843">Virulence</keyword>
<dbReference type="CDD" id="cd00118">
    <property type="entry name" value="LysM"/>
    <property type="match status" value="1"/>
</dbReference>
<evidence type="ECO:0000256" key="2">
    <source>
        <dbReference type="ARBA" id="ARBA00022729"/>
    </source>
</evidence>
<feature type="region of interest" description="Disordered" evidence="4">
    <location>
        <begin position="207"/>
        <end position="236"/>
    </location>
</feature>
<name>A0A1Y2LXC9_EPING</name>
<reference evidence="6 7" key="1">
    <citation type="journal article" date="2017" name="Genome Announc.">
        <title>Genome sequence of the saprophytic ascomycete Epicoccum nigrum ICMP 19927 strain isolated from New Zealand.</title>
        <authorList>
            <person name="Fokin M."/>
            <person name="Fleetwood D."/>
            <person name="Weir B.S."/>
            <person name="Villas-Boas S.G."/>
        </authorList>
    </citation>
    <scope>NUCLEOTIDE SEQUENCE [LARGE SCALE GENOMIC DNA]</scope>
    <source>
        <strain evidence="6 7">ICMP 19927</strain>
    </source>
</reference>
<keyword evidence="1" id="KW-0147">Chitin-binding</keyword>
<dbReference type="EMBL" id="KZ107846">
    <property type="protein sequence ID" value="OSS48481.1"/>
    <property type="molecule type" value="Genomic_DNA"/>
</dbReference>
<dbReference type="STRING" id="105696.A0A1Y2LXC9"/>
<feature type="region of interest" description="Disordered" evidence="4">
    <location>
        <begin position="321"/>
        <end position="343"/>
    </location>
</feature>
<dbReference type="PROSITE" id="PS51782">
    <property type="entry name" value="LYSM"/>
    <property type="match status" value="2"/>
</dbReference>
<dbReference type="PANTHER" id="PTHR34997:SF2">
    <property type="entry name" value="LYSM DOMAIN-CONTAINING PROTEIN-RELATED"/>
    <property type="match status" value="1"/>
</dbReference>
<evidence type="ECO:0000259" key="5">
    <source>
        <dbReference type="PROSITE" id="PS51782"/>
    </source>
</evidence>
<dbReference type="GO" id="GO:0008061">
    <property type="term" value="F:chitin binding"/>
    <property type="evidence" value="ECO:0007669"/>
    <property type="project" value="UniProtKB-KW"/>
</dbReference>
<keyword evidence="2" id="KW-0732">Signal</keyword>
<proteinExistence type="predicted"/>
<dbReference type="OMA" id="NCGTQIW"/>
<evidence type="ECO:0000256" key="3">
    <source>
        <dbReference type="ARBA" id="ARBA00023026"/>
    </source>
</evidence>
<gene>
    <name evidence="6" type="ORF">B5807_07583</name>
</gene>
<keyword evidence="7" id="KW-1185">Reference proteome</keyword>
<dbReference type="InterPro" id="IPR018392">
    <property type="entry name" value="LysM"/>
</dbReference>
<dbReference type="InParanoid" id="A0A1Y2LXC9"/>
<dbReference type="InterPro" id="IPR052210">
    <property type="entry name" value="LysM1-like"/>
</dbReference>
<dbReference type="Gene3D" id="3.10.350.10">
    <property type="entry name" value="LysM domain"/>
    <property type="match status" value="4"/>
</dbReference>
<evidence type="ECO:0000313" key="7">
    <source>
        <dbReference type="Proteomes" id="UP000193240"/>
    </source>
</evidence>
<dbReference type="InterPro" id="IPR036779">
    <property type="entry name" value="LysM_dom_sf"/>
</dbReference>
<dbReference type="AlphaFoldDB" id="A0A1Y2LXC9"/>
<dbReference type="Proteomes" id="UP000193240">
    <property type="component" value="Unassembled WGS sequence"/>
</dbReference>
<dbReference type="PANTHER" id="PTHR34997">
    <property type="entry name" value="AM15"/>
    <property type="match status" value="1"/>
</dbReference>
<feature type="compositionally biased region" description="Low complexity" evidence="4">
    <location>
        <begin position="321"/>
        <end position="337"/>
    </location>
</feature>
<feature type="domain" description="LysM" evidence="5">
    <location>
        <begin position="441"/>
        <end position="491"/>
    </location>
</feature>
<evidence type="ECO:0000256" key="4">
    <source>
        <dbReference type="SAM" id="MobiDB-lite"/>
    </source>
</evidence>
<protein>
    <recommendedName>
        <fullName evidence="5">LysM domain-containing protein</fullName>
    </recommendedName>
</protein>
<evidence type="ECO:0000256" key="1">
    <source>
        <dbReference type="ARBA" id="ARBA00022669"/>
    </source>
</evidence>
<sequence length="495" mass="52780">MANIYDDDLLCSECFLKLMHTRISSQFLPDEDHSDYLVEQFQDIQEVCQTTIVAEVMTRALPNYPVVLTATPKFGLGPGTVEEPEPEPLTCEADQVIISVMGTSSNDSFQACNDIARFTNVATGNLIVLTGNEACYVEEEEICAPRGCQLHRVGAGQTCESIGKSASNDTNPINGAQLATWDPNILGTCDHLVEGQYICISRPGGSWVSPPSDSIPDDSEGPIRGGPGSTPTLEIVDHPTTPIDPWLMQEGIAEGCTRYVIASKGANCWKVANDAAIEQSRLFELNPILGSSGEYCDTMVWKDYYYCVGVNGEGSPTASVTTAVPSSTRVPTSTTTSGIAKPTNVQAGQPADCNKWFEAGDGAGCWAIYTDAGIEASQFYKWNPVLGTAGENCGTQIWPQYFYCIGTSSSSTPAPTTTTGSGSGPAKPTATQTGLAANCNKFVQAGDGDGCWKLANDAGIDLSLFYKWNPVMGSGGENCGTQIWPEYYYCISVSA</sequence>
<feature type="domain" description="LysM" evidence="5">
    <location>
        <begin position="149"/>
        <end position="200"/>
    </location>
</feature>
<organism evidence="6 7">
    <name type="scientific">Epicoccum nigrum</name>
    <name type="common">Soil fungus</name>
    <name type="synonym">Epicoccum purpurascens</name>
    <dbReference type="NCBI Taxonomy" id="105696"/>
    <lineage>
        <taxon>Eukaryota</taxon>
        <taxon>Fungi</taxon>
        <taxon>Dikarya</taxon>
        <taxon>Ascomycota</taxon>
        <taxon>Pezizomycotina</taxon>
        <taxon>Dothideomycetes</taxon>
        <taxon>Pleosporomycetidae</taxon>
        <taxon>Pleosporales</taxon>
        <taxon>Pleosporineae</taxon>
        <taxon>Didymellaceae</taxon>
        <taxon>Epicoccum</taxon>
    </lineage>
</organism>
<evidence type="ECO:0000313" key="6">
    <source>
        <dbReference type="EMBL" id="OSS48481.1"/>
    </source>
</evidence>